<evidence type="ECO:0000256" key="1">
    <source>
        <dbReference type="SAM" id="SignalP"/>
    </source>
</evidence>
<dbReference type="InterPro" id="IPR002931">
    <property type="entry name" value="Transglutaminase-like"/>
</dbReference>
<organism evidence="3 4">
    <name type="scientific">Membranihabitans marinus</name>
    <dbReference type="NCBI Taxonomy" id="1227546"/>
    <lineage>
        <taxon>Bacteria</taxon>
        <taxon>Pseudomonadati</taxon>
        <taxon>Bacteroidota</taxon>
        <taxon>Saprospiria</taxon>
        <taxon>Saprospirales</taxon>
        <taxon>Saprospiraceae</taxon>
        <taxon>Membranihabitans</taxon>
    </lineage>
</organism>
<evidence type="ECO:0000313" key="3">
    <source>
        <dbReference type="EMBL" id="MBY5960292.1"/>
    </source>
</evidence>
<protein>
    <submittedName>
        <fullName evidence="3">Transglutaminase-like domain-containing protein</fullName>
    </submittedName>
</protein>
<dbReference type="InterPro" id="IPR038765">
    <property type="entry name" value="Papain-like_cys_pep_sf"/>
</dbReference>
<evidence type="ECO:0000313" key="4">
    <source>
        <dbReference type="Proteomes" id="UP000753961"/>
    </source>
</evidence>
<dbReference type="PANTHER" id="PTHR38339">
    <property type="entry name" value="TRANSGLUTAMINASE DOMAIN PROTEIN"/>
    <property type="match status" value="1"/>
</dbReference>
<dbReference type="AlphaFoldDB" id="A0A953HR96"/>
<sequence>MILSNTTTYRRYLKTGLTALLLAVAFLSFSQNTNSQDHQKTKTPDVPLVVTDDIAAGIKDYIDEQVEAGNGYFHLKTEDKDLSLNLVRVHTEYLANLGPREHFACVDLADKSGDVYDVDFFLTGDPGNMTVTRTTVHKLNGKPFYSWSQREDDTWITVPVEESSSKLLGVIEGRDHFTFQYQITLPEITDDAQIWIPLAQSDPFQKIDVVSIQSPVAHQVVKDHEFGNTSLYMELSPGHSGDIIELTYDVDRKEKEPYQDNTSPNDYLSADLLMPVNDRFTTLADSIIGDKINDNTLMQARALYDYLIDNMRYIKNEKYGTGDAVYACDALLGNCTEFHSFFISLARSAGIPARFAIGAAIPSERNAGGVNGYHCWAEFYAQDKWWPIDISEANKYTALSTYYFGRHPANRIEFSRGRDLEFEPGPKSGPIPFFAYPVLEVDGKTTPIKTFFQFTRKGI</sequence>
<dbReference type="PANTHER" id="PTHR38339:SF1">
    <property type="entry name" value="TRANSGLUTAMINASE-LIKE DOMAIN-CONTAINING PROTEIN"/>
    <property type="match status" value="1"/>
</dbReference>
<feature type="signal peptide" evidence="1">
    <location>
        <begin position="1"/>
        <end position="35"/>
    </location>
</feature>
<name>A0A953HR96_9BACT</name>
<evidence type="ECO:0000259" key="2">
    <source>
        <dbReference type="SMART" id="SM00460"/>
    </source>
</evidence>
<dbReference type="Gene3D" id="3.10.620.30">
    <property type="match status" value="1"/>
</dbReference>
<dbReference type="Pfam" id="PF01841">
    <property type="entry name" value="Transglut_core"/>
    <property type="match status" value="1"/>
</dbReference>
<dbReference type="Proteomes" id="UP000753961">
    <property type="component" value="Unassembled WGS sequence"/>
</dbReference>
<feature type="chain" id="PRO_5038074498" evidence="1">
    <location>
        <begin position="36"/>
        <end position="459"/>
    </location>
</feature>
<dbReference type="EMBL" id="JAHVHU010000035">
    <property type="protein sequence ID" value="MBY5960292.1"/>
    <property type="molecule type" value="Genomic_DNA"/>
</dbReference>
<reference evidence="3" key="1">
    <citation type="submission" date="2021-06" db="EMBL/GenBank/DDBJ databases">
        <title>44 bacteria genomes isolated from Dapeng, Shenzhen.</title>
        <authorList>
            <person name="Zheng W."/>
            <person name="Yu S."/>
            <person name="Huang Y."/>
        </authorList>
    </citation>
    <scope>NUCLEOTIDE SEQUENCE</scope>
    <source>
        <strain evidence="3">DP5N28-2</strain>
    </source>
</reference>
<proteinExistence type="predicted"/>
<feature type="domain" description="Transglutaminase-like" evidence="2">
    <location>
        <begin position="327"/>
        <end position="392"/>
    </location>
</feature>
<keyword evidence="1" id="KW-0732">Signal</keyword>
<accession>A0A953HR96</accession>
<dbReference type="SUPFAM" id="SSF54001">
    <property type="entry name" value="Cysteine proteinases"/>
    <property type="match status" value="1"/>
</dbReference>
<gene>
    <name evidence="3" type="ORF">KUV50_19240</name>
</gene>
<dbReference type="SMART" id="SM00460">
    <property type="entry name" value="TGc"/>
    <property type="match status" value="1"/>
</dbReference>
<keyword evidence="4" id="KW-1185">Reference proteome</keyword>
<dbReference type="RefSeq" id="WP_222581840.1">
    <property type="nucleotide sequence ID" value="NZ_JAHVHU010000035.1"/>
</dbReference>
<comment type="caution">
    <text evidence="3">The sequence shown here is derived from an EMBL/GenBank/DDBJ whole genome shotgun (WGS) entry which is preliminary data.</text>
</comment>